<keyword evidence="10" id="KW-1185">Reference proteome</keyword>
<keyword evidence="2 5" id="KW-0547">Nucleotide-binding</keyword>
<dbReference type="InterPro" id="IPR000719">
    <property type="entry name" value="Prot_kinase_dom"/>
</dbReference>
<feature type="transmembrane region" description="Helical" evidence="7">
    <location>
        <begin position="315"/>
        <end position="334"/>
    </location>
</feature>
<feature type="transmembrane region" description="Helical" evidence="7">
    <location>
        <begin position="52"/>
        <end position="74"/>
    </location>
</feature>
<dbReference type="GO" id="GO:0004674">
    <property type="term" value="F:protein serine/threonine kinase activity"/>
    <property type="evidence" value="ECO:0007669"/>
    <property type="project" value="TreeGrafter"/>
</dbReference>
<proteinExistence type="predicted"/>
<keyword evidence="7 9" id="KW-0812">Transmembrane</keyword>
<dbReference type="InterPro" id="IPR017441">
    <property type="entry name" value="Protein_kinase_ATP_BS"/>
</dbReference>
<evidence type="ECO:0000313" key="9">
    <source>
        <dbReference type="EMBL" id="KYQ91892.1"/>
    </source>
</evidence>
<evidence type="ECO:0000259" key="8">
    <source>
        <dbReference type="PROSITE" id="PS50011"/>
    </source>
</evidence>
<feature type="region of interest" description="Disordered" evidence="6">
    <location>
        <begin position="672"/>
        <end position="695"/>
    </location>
</feature>
<dbReference type="OrthoDB" id="4062651at2759"/>
<feature type="transmembrane region" description="Helical" evidence="7">
    <location>
        <begin position="258"/>
        <end position="277"/>
    </location>
</feature>
<evidence type="ECO:0000256" key="7">
    <source>
        <dbReference type="SAM" id="Phobius"/>
    </source>
</evidence>
<keyword evidence="3" id="KW-0418">Kinase</keyword>
<feature type="transmembrane region" description="Helical" evidence="7">
    <location>
        <begin position="289"/>
        <end position="309"/>
    </location>
</feature>
<feature type="transmembrane region" description="Helical" evidence="7">
    <location>
        <begin position="178"/>
        <end position="203"/>
    </location>
</feature>
<feature type="transmembrane region" description="Helical" evidence="7">
    <location>
        <begin position="215"/>
        <end position="234"/>
    </location>
</feature>
<keyword evidence="1" id="KW-0808">Transferase</keyword>
<feature type="binding site" evidence="5">
    <location>
        <position position="419"/>
    </location>
    <ligand>
        <name>ATP</name>
        <dbReference type="ChEBI" id="CHEBI:30616"/>
    </ligand>
</feature>
<evidence type="ECO:0000256" key="4">
    <source>
        <dbReference type="ARBA" id="ARBA00022840"/>
    </source>
</evidence>
<gene>
    <name evidence="9" type="ORF">DLAC_07234</name>
</gene>
<keyword evidence="7" id="KW-0472">Membrane</keyword>
<dbReference type="PROSITE" id="PS00109">
    <property type="entry name" value="PROTEIN_KINASE_TYR"/>
    <property type="match status" value="1"/>
</dbReference>
<dbReference type="InterPro" id="IPR011009">
    <property type="entry name" value="Kinase-like_dom_sf"/>
</dbReference>
<dbReference type="InParanoid" id="A0A151ZD60"/>
<dbReference type="Pfam" id="PF07714">
    <property type="entry name" value="PK_Tyr_Ser-Thr"/>
    <property type="match status" value="1"/>
</dbReference>
<evidence type="ECO:0000256" key="6">
    <source>
        <dbReference type="SAM" id="MobiDB-lite"/>
    </source>
</evidence>
<feature type="domain" description="Protein kinase" evidence="8">
    <location>
        <begin position="392"/>
        <end position="661"/>
    </location>
</feature>
<organism evidence="9 10">
    <name type="scientific">Tieghemostelium lacteum</name>
    <name type="common">Slime mold</name>
    <name type="synonym">Dictyostelium lacteum</name>
    <dbReference type="NCBI Taxonomy" id="361077"/>
    <lineage>
        <taxon>Eukaryota</taxon>
        <taxon>Amoebozoa</taxon>
        <taxon>Evosea</taxon>
        <taxon>Eumycetozoa</taxon>
        <taxon>Dictyostelia</taxon>
        <taxon>Dictyosteliales</taxon>
        <taxon>Raperosteliaceae</taxon>
        <taxon>Tieghemostelium</taxon>
    </lineage>
</organism>
<dbReference type="InterPro" id="IPR008266">
    <property type="entry name" value="Tyr_kinase_AS"/>
</dbReference>
<dbReference type="InterPro" id="IPR051681">
    <property type="entry name" value="Ser/Thr_Kinases-Pseudokinases"/>
</dbReference>
<protein>
    <submittedName>
        <fullName evidence="9">Putative transmembrane protein</fullName>
    </submittedName>
</protein>
<dbReference type="Gene3D" id="1.10.510.10">
    <property type="entry name" value="Transferase(Phosphotransferase) domain 1"/>
    <property type="match status" value="1"/>
</dbReference>
<name>A0A151ZD60_TIELA</name>
<feature type="compositionally biased region" description="Low complexity" evidence="6">
    <location>
        <begin position="106"/>
        <end position="120"/>
    </location>
</feature>
<dbReference type="SUPFAM" id="SSF56112">
    <property type="entry name" value="Protein kinase-like (PK-like)"/>
    <property type="match status" value="1"/>
</dbReference>
<dbReference type="CDD" id="cd13999">
    <property type="entry name" value="STKc_MAP3K-like"/>
    <property type="match status" value="1"/>
</dbReference>
<evidence type="ECO:0000256" key="5">
    <source>
        <dbReference type="PROSITE-ProRule" id="PRU10141"/>
    </source>
</evidence>
<keyword evidence="4 5" id="KW-0067">ATP-binding</keyword>
<dbReference type="EMBL" id="LODT01000033">
    <property type="protein sequence ID" value="KYQ91892.1"/>
    <property type="molecule type" value="Genomic_DNA"/>
</dbReference>
<dbReference type="FunCoup" id="A0A151ZD60">
    <property type="interactions" value="108"/>
</dbReference>
<dbReference type="STRING" id="361077.A0A151ZD60"/>
<dbReference type="PROSITE" id="PS50011">
    <property type="entry name" value="PROTEIN_KINASE_DOM"/>
    <property type="match status" value="1"/>
</dbReference>
<dbReference type="PANTHER" id="PTHR44329">
    <property type="entry name" value="SERINE/THREONINE-PROTEIN KINASE TNNI3K-RELATED"/>
    <property type="match status" value="1"/>
</dbReference>
<keyword evidence="7" id="KW-1133">Transmembrane helix</keyword>
<dbReference type="PRINTS" id="PR00109">
    <property type="entry name" value="TYRKINASE"/>
</dbReference>
<dbReference type="Proteomes" id="UP000076078">
    <property type="component" value="Unassembled WGS sequence"/>
</dbReference>
<dbReference type="OMA" id="NCIVTEY"/>
<comment type="caution">
    <text evidence="9">The sequence shown here is derived from an EMBL/GenBank/DDBJ whole genome shotgun (WGS) entry which is preliminary data.</text>
</comment>
<feature type="transmembrane region" description="Helical" evidence="7">
    <location>
        <begin position="151"/>
        <end position="172"/>
    </location>
</feature>
<dbReference type="FunFam" id="3.30.200.20:FF:000180">
    <property type="entry name" value="serine/threonine-protein kinase STY46-like"/>
    <property type="match status" value="1"/>
</dbReference>
<dbReference type="InterPro" id="IPR001245">
    <property type="entry name" value="Ser-Thr/Tyr_kinase_cat_dom"/>
</dbReference>
<evidence type="ECO:0000256" key="1">
    <source>
        <dbReference type="ARBA" id="ARBA00022679"/>
    </source>
</evidence>
<evidence type="ECO:0000256" key="3">
    <source>
        <dbReference type="ARBA" id="ARBA00022777"/>
    </source>
</evidence>
<accession>A0A151ZD60</accession>
<feature type="region of interest" description="Disordered" evidence="6">
    <location>
        <begin position="98"/>
        <end position="120"/>
    </location>
</feature>
<dbReference type="PROSITE" id="PS00107">
    <property type="entry name" value="PROTEIN_KINASE_ATP"/>
    <property type="match status" value="1"/>
</dbReference>
<dbReference type="GO" id="GO:0005524">
    <property type="term" value="F:ATP binding"/>
    <property type="evidence" value="ECO:0007669"/>
    <property type="project" value="UniProtKB-UniRule"/>
</dbReference>
<reference evidence="9 10" key="1">
    <citation type="submission" date="2015-12" db="EMBL/GenBank/DDBJ databases">
        <title>Dictyostelia acquired genes for synthesis and detection of signals that induce cell-type specialization by lateral gene transfer from prokaryotes.</title>
        <authorList>
            <person name="Gloeckner G."/>
            <person name="Schaap P."/>
        </authorList>
    </citation>
    <scope>NUCLEOTIDE SEQUENCE [LARGE SCALE GENOMIC DNA]</scope>
    <source>
        <strain evidence="9 10">TK</strain>
    </source>
</reference>
<dbReference type="AlphaFoldDB" id="A0A151ZD60"/>
<evidence type="ECO:0000256" key="2">
    <source>
        <dbReference type="ARBA" id="ARBA00022741"/>
    </source>
</evidence>
<sequence length="732" mass="82625">MSSSLNNSMVMGDPTYEFTHINCSEEGSDCTFCQTIFTRSFNIIGNGEAGSVVFNALTDTMALGYIVSALYLLFRLQRSYSHLQKGNESPVHELTHLGKSNKKSHSGSSNSKSTTNNNNKYINIDVNDGYWEKEDHMGITINHPKIINTTYFKYILFVSIWLAFEGLLVLFLPATSMVYPTAVIIVGCGHVITDNWVLIFLYGKEDDKFSARRSFYSSTLLYLIITTTSLAAFFDNQKEYLCEGRACEYFTFQDPYTMLSISMAALIVYIIVLVMTLRKSLLRPTARIWLLFQIVTTLLYAIAYMLIIFKVGMGFCFLGLATGIYSFSYGALLFRTCGSDSDLLRARSEFLPLLNNFQEYTSLFGRESIMTSGEGATTALQLSAFYIRYNEFKFGNIIGEGYFGEVRKAIWKGAMVAVKILHRNSFRNTDNTEENVFLKEVAILSLLRHPNVLQFLGVCSESNQNCIVTEYMGGGSLDRMIADRYHIFVNKPILAWKFSLDIAKGMYYLHDWKPNPILHRDLSTKNILLDESFSVAKVADFGLSREQGFEMTASVGYLPFQAPEVFIGELYTPKADVYSFGILLWCILTGEQPNQNLQPLKMAHMAAYENYRPPLLPLKCQSWDPLLNLVQMCWKSDPESRPSFSFILDFLEANMPTDQLLSYSNNSLNINSSNSSSSNNNNCNNNNNNNNSFSNSNNAIGNSINSTKSITVSAIDEDDEIFSPNDVHYIDD</sequence>
<evidence type="ECO:0000313" key="10">
    <source>
        <dbReference type="Proteomes" id="UP000076078"/>
    </source>
</evidence>